<dbReference type="Proteomes" id="UP000596742">
    <property type="component" value="Unassembled WGS sequence"/>
</dbReference>
<evidence type="ECO:0000256" key="1">
    <source>
        <dbReference type="ARBA" id="ARBA00007824"/>
    </source>
</evidence>
<dbReference type="GO" id="GO:0004623">
    <property type="term" value="F:phospholipase A2 activity"/>
    <property type="evidence" value="ECO:0007669"/>
    <property type="project" value="TreeGrafter"/>
</dbReference>
<evidence type="ECO:0000259" key="5">
    <source>
        <dbReference type="PROSITE" id="PS51934"/>
    </source>
</evidence>
<sequence>MWKRKNFKCKKIWTGNDYALRQTYLQRPPSEQTVKHLTLERQKASDKPSFVKIAEEDEITEDPEIDESKAIDNFTENYDDLDGIKKQKTKAVACIECVKPIPVFKRTEINIGDHIKFHGRIYDHHAIVVHVKHCEEKENKIVVKLVHATNTIAGAIYGTVWPGASIAKILHKTKKMDLDKMKVMVYKYSNTIQHSLPEEIINRAVTAKSDPNYRYSLRNNNCEHFTTWCVTGENLSLQVRKIKMVAQLFARQRFQGIGDEVLRNKFEYERGMLCEPCFERNRKLLSVVKKPIKSKDDVGIGDIITYTYYRCLHSAVVLEIESHDRSLQCKIAHYAFRGLHRHRKIREDTLRIPFDGSVKETDFSNTDYTVYAPEEVVERARRRFGEKRYEYFANDSSHFARWCKLKLYRNRD</sequence>
<dbReference type="AlphaFoldDB" id="A0A8B6DUR3"/>
<evidence type="ECO:0000313" key="6">
    <source>
        <dbReference type="EMBL" id="VDI24348.1"/>
    </source>
</evidence>
<dbReference type="Pfam" id="PF04970">
    <property type="entry name" value="LRAT"/>
    <property type="match status" value="1"/>
</dbReference>
<dbReference type="PANTHER" id="PTHR13943">
    <property type="entry name" value="HRAS-LIKE SUPPRESSOR - RELATED"/>
    <property type="match status" value="1"/>
</dbReference>
<dbReference type="PROSITE" id="PS51934">
    <property type="entry name" value="LRAT"/>
    <property type="match status" value="1"/>
</dbReference>
<organism evidence="6 7">
    <name type="scientific">Mytilus galloprovincialis</name>
    <name type="common">Mediterranean mussel</name>
    <dbReference type="NCBI Taxonomy" id="29158"/>
    <lineage>
        <taxon>Eukaryota</taxon>
        <taxon>Metazoa</taxon>
        <taxon>Spiralia</taxon>
        <taxon>Lophotrochozoa</taxon>
        <taxon>Mollusca</taxon>
        <taxon>Bivalvia</taxon>
        <taxon>Autobranchia</taxon>
        <taxon>Pteriomorphia</taxon>
        <taxon>Mytilida</taxon>
        <taxon>Mytiloidea</taxon>
        <taxon>Mytilidae</taxon>
        <taxon>Mytilinae</taxon>
        <taxon>Mytilus</taxon>
    </lineage>
</organism>
<dbReference type="GO" id="GO:0016410">
    <property type="term" value="F:N-acyltransferase activity"/>
    <property type="evidence" value="ECO:0007669"/>
    <property type="project" value="TreeGrafter"/>
</dbReference>
<comment type="similarity">
    <text evidence="1">Belongs to the H-rev107 family.</text>
</comment>
<dbReference type="GO" id="GO:0070292">
    <property type="term" value="P:N-acylphosphatidylethanolamine metabolic process"/>
    <property type="evidence" value="ECO:0007669"/>
    <property type="project" value="TreeGrafter"/>
</dbReference>
<dbReference type="InterPro" id="IPR051496">
    <property type="entry name" value="H-rev107_PLA/AT"/>
</dbReference>
<accession>A0A8B6DUR3</accession>
<dbReference type="GO" id="GO:0005737">
    <property type="term" value="C:cytoplasm"/>
    <property type="evidence" value="ECO:0007669"/>
    <property type="project" value="TreeGrafter"/>
</dbReference>
<evidence type="ECO:0000256" key="3">
    <source>
        <dbReference type="ARBA" id="ARBA00022801"/>
    </source>
</evidence>
<dbReference type="OrthoDB" id="6056378at2759"/>
<keyword evidence="3" id="KW-0378">Hydrolase</keyword>
<gene>
    <name evidence="6" type="ORF">MGAL_10B037929</name>
</gene>
<name>A0A8B6DUR3_MYTGA</name>
<keyword evidence="4" id="KW-0443">Lipid metabolism</keyword>
<evidence type="ECO:0000256" key="2">
    <source>
        <dbReference type="ARBA" id="ARBA00022679"/>
    </source>
</evidence>
<evidence type="ECO:0000313" key="7">
    <source>
        <dbReference type="Proteomes" id="UP000596742"/>
    </source>
</evidence>
<proteinExistence type="inferred from homology"/>
<feature type="domain" description="LRAT" evidence="5">
    <location>
        <begin position="114"/>
        <end position="238"/>
    </location>
</feature>
<dbReference type="EMBL" id="UYJE01004020">
    <property type="protein sequence ID" value="VDI24348.1"/>
    <property type="molecule type" value="Genomic_DNA"/>
</dbReference>
<dbReference type="PANTHER" id="PTHR13943:SF77">
    <property type="entry name" value="LRAT DOMAIN-CONTAINING PROTEIN"/>
    <property type="match status" value="1"/>
</dbReference>
<reference evidence="6" key="1">
    <citation type="submission" date="2018-11" db="EMBL/GenBank/DDBJ databases">
        <authorList>
            <person name="Alioto T."/>
            <person name="Alioto T."/>
        </authorList>
    </citation>
    <scope>NUCLEOTIDE SEQUENCE</scope>
</reference>
<keyword evidence="2" id="KW-0808">Transferase</keyword>
<keyword evidence="7" id="KW-1185">Reference proteome</keyword>
<dbReference type="GO" id="GO:0008970">
    <property type="term" value="F:phospholipase A1 activity"/>
    <property type="evidence" value="ECO:0007669"/>
    <property type="project" value="TreeGrafter"/>
</dbReference>
<protein>
    <recommendedName>
        <fullName evidence="5">LRAT domain-containing protein</fullName>
    </recommendedName>
</protein>
<comment type="caution">
    <text evidence="6">The sequence shown here is derived from an EMBL/GenBank/DDBJ whole genome shotgun (WGS) entry which is preliminary data.</text>
</comment>
<evidence type="ECO:0000256" key="4">
    <source>
        <dbReference type="ARBA" id="ARBA00023098"/>
    </source>
</evidence>
<dbReference type="Gene3D" id="3.90.1720.10">
    <property type="entry name" value="endopeptidase domain like (from Nostoc punctiforme)"/>
    <property type="match status" value="2"/>
</dbReference>
<dbReference type="InterPro" id="IPR007053">
    <property type="entry name" value="LRAT_dom"/>
</dbReference>